<sequence length="333" mass="36598">MSLFIISVSDSLWGQSPDSLSRYLEIATQNNPGVKAVFLAYQASLQKVPQAGAYQDPQLEIGYFLKPMEIIDGRQVANFQLMQMFPWFGTKKAARTEAVHMAKMAFEKFRETRDNLYLNVSIQWFTLCRLQQRLINNKENRELLILLEELVLRKFSSPVTGSGSSYSLPAPTALSATPNMGSTGMSMGGSANPQSAPAASNSGMSSMGTRGDAMSGASPGMSDILRIRLEMAELDNTMEGILSEIKAEKAGFNALLNRPLESEIIVPDSFGQTPFLFDTASAMARIADQNPMLAMISEEGLAYKAEAEMDRKMSYPMIGIGLQYTLIVNNQRP</sequence>
<name>A0A5J4R9Y1_9ZZZZ</name>
<dbReference type="EMBL" id="SNRY01001634">
    <property type="protein sequence ID" value="KAA6329523.1"/>
    <property type="molecule type" value="Genomic_DNA"/>
</dbReference>
<evidence type="ECO:0000256" key="1">
    <source>
        <dbReference type="SAM" id="MobiDB-lite"/>
    </source>
</evidence>
<evidence type="ECO:0000313" key="2">
    <source>
        <dbReference type="EMBL" id="KAA6329523.1"/>
    </source>
</evidence>
<reference evidence="2" key="1">
    <citation type="submission" date="2019-03" db="EMBL/GenBank/DDBJ databases">
        <title>Single cell metagenomics reveals metabolic interactions within the superorganism composed of flagellate Streblomastix strix and complex community of Bacteroidetes bacteria on its surface.</title>
        <authorList>
            <person name="Treitli S.C."/>
            <person name="Kolisko M."/>
            <person name="Husnik F."/>
            <person name="Keeling P."/>
            <person name="Hampl V."/>
        </authorList>
    </citation>
    <scope>NUCLEOTIDE SEQUENCE</scope>
    <source>
        <strain evidence="2">STM</strain>
    </source>
</reference>
<dbReference type="AlphaFoldDB" id="A0A5J4R9Y1"/>
<proteinExistence type="predicted"/>
<protein>
    <submittedName>
        <fullName evidence="2">Uncharacterized protein</fullName>
    </submittedName>
</protein>
<feature type="region of interest" description="Disordered" evidence="1">
    <location>
        <begin position="177"/>
        <end position="215"/>
    </location>
</feature>
<dbReference type="Gene3D" id="1.20.1600.10">
    <property type="entry name" value="Outer membrane efflux proteins (OEP)"/>
    <property type="match status" value="2"/>
</dbReference>
<dbReference type="GO" id="GO:0015562">
    <property type="term" value="F:efflux transmembrane transporter activity"/>
    <property type="evidence" value="ECO:0007669"/>
    <property type="project" value="InterPro"/>
</dbReference>
<gene>
    <name evidence="2" type="ORF">EZS27_021675</name>
</gene>
<accession>A0A5J4R9Y1</accession>
<organism evidence="2">
    <name type="scientific">termite gut metagenome</name>
    <dbReference type="NCBI Taxonomy" id="433724"/>
    <lineage>
        <taxon>unclassified sequences</taxon>
        <taxon>metagenomes</taxon>
        <taxon>organismal metagenomes</taxon>
    </lineage>
</organism>
<comment type="caution">
    <text evidence="2">The sequence shown here is derived from an EMBL/GenBank/DDBJ whole genome shotgun (WGS) entry which is preliminary data.</text>
</comment>
<feature type="compositionally biased region" description="Low complexity" evidence="1">
    <location>
        <begin position="180"/>
        <end position="202"/>
    </location>
</feature>
<dbReference type="SUPFAM" id="SSF56954">
    <property type="entry name" value="Outer membrane efflux proteins (OEP)"/>
    <property type="match status" value="2"/>
</dbReference>